<gene>
    <name evidence="9" type="primary">SWP1</name>
    <name evidence="9" type="ORF">AWJ20_346</name>
</gene>
<evidence type="ECO:0000256" key="3">
    <source>
        <dbReference type="ARBA" id="ARBA00022729"/>
    </source>
</evidence>
<dbReference type="PANTHER" id="PTHR12640:SF0">
    <property type="entry name" value="DOLICHYL-DIPHOSPHOOLIGOSACCHARIDE--PROTEIN GLYCOSYLTRANSFERASE SUBUNIT 2"/>
    <property type="match status" value="1"/>
</dbReference>
<comment type="subcellular location">
    <subcellularLocation>
        <location evidence="1">Endoplasmic reticulum membrane</location>
        <topology evidence="1">Multi-pass membrane protein</topology>
    </subcellularLocation>
</comment>
<dbReference type="GO" id="GO:0006487">
    <property type="term" value="P:protein N-linked glycosylation"/>
    <property type="evidence" value="ECO:0007669"/>
    <property type="project" value="TreeGrafter"/>
</dbReference>
<evidence type="ECO:0000256" key="1">
    <source>
        <dbReference type="ARBA" id="ARBA00004477"/>
    </source>
</evidence>
<dbReference type="KEGG" id="slb:AWJ20_346"/>
<dbReference type="AlphaFoldDB" id="A0A167CU42"/>
<dbReference type="Proteomes" id="UP000189580">
    <property type="component" value="Chromosome a"/>
</dbReference>
<dbReference type="OrthoDB" id="432292at2759"/>
<dbReference type="EMBL" id="CP014501">
    <property type="protein sequence ID" value="ANB12109.1"/>
    <property type="molecule type" value="Genomic_DNA"/>
</dbReference>
<name>A0A167CU42_9ASCO</name>
<dbReference type="UniPathway" id="UPA00378"/>
<feature type="transmembrane region" description="Helical" evidence="7">
    <location>
        <begin position="153"/>
        <end position="172"/>
    </location>
</feature>
<dbReference type="PANTHER" id="PTHR12640">
    <property type="entry name" value="RIBOPHORIN II"/>
    <property type="match status" value="1"/>
</dbReference>
<keyword evidence="4" id="KW-0256">Endoplasmic reticulum</keyword>
<evidence type="ECO:0000256" key="7">
    <source>
        <dbReference type="SAM" id="Phobius"/>
    </source>
</evidence>
<dbReference type="InterPro" id="IPR008814">
    <property type="entry name" value="Swp1"/>
</dbReference>
<keyword evidence="3" id="KW-0732">Signal</keyword>
<evidence type="ECO:0000256" key="4">
    <source>
        <dbReference type="ARBA" id="ARBA00022824"/>
    </source>
</evidence>
<feature type="transmembrane region" description="Helical" evidence="7">
    <location>
        <begin position="128"/>
        <end position="146"/>
    </location>
</feature>
<evidence type="ECO:0000313" key="9">
    <source>
        <dbReference type="EMBL" id="ANB12109.1"/>
    </source>
</evidence>
<evidence type="ECO:0000313" key="10">
    <source>
        <dbReference type="Proteomes" id="UP000189580"/>
    </source>
</evidence>
<keyword evidence="5 7" id="KW-1133">Transmembrane helix</keyword>
<feature type="transmembrane region" description="Helical" evidence="7">
    <location>
        <begin position="88"/>
        <end position="108"/>
    </location>
</feature>
<evidence type="ECO:0000259" key="8">
    <source>
        <dbReference type="Pfam" id="PF25147"/>
    </source>
</evidence>
<dbReference type="InterPro" id="IPR056790">
    <property type="entry name" value="Ribophorin_II_C"/>
</dbReference>
<protein>
    <submittedName>
        <fullName evidence="9">Swp1p</fullName>
    </submittedName>
</protein>
<keyword evidence="2 7" id="KW-0812">Transmembrane</keyword>
<evidence type="ECO:0000256" key="5">
    <source>
        <dbReference type="ARBA" id="ARBA00022989"/>
    </source>
</evidence>
<proteinExistence type="predicted"/>
<evidence type="ECO:0000256" key="2">
    <source>
        <dbReference type="ARBA" id="ARBA00022692"/>
    </source>
</evidence>
<dbReference type="GO" id="GO:0008250">
    <property type="term" value="C:oligosaccharyltransferase complex"/>
    <property type="evidence" value="ECO:0007669"/>
    <property type="project" value="InterPro"/>
</dbReference>
<dbReference type="Pfam" id="PF25147">
    <property type="entry name" value="Ribophorin_II_C"/>
    <property type="match status" value="1"/>
</dbReference>
<keyword evidence="6 7" id="KW-0472">Membrane</keyword>
<accession>A0A167CU42</accession>
<organism evidence="9 10">
    <name type="scientific">Sugiyamaella lignohabitans</name>
    <dbReference type="NCBI Taxonomy" id="796027"/>
    <lineage>
        <taxon>Eukaryota</taxon>
        <taxon>Fungi</taxon>
        <taxon>Dikarya</taxon>
        <taxon>Ascomycota</taxon>
        <taxon>Saccharomycotina</taxon>
        <taxon>Dipodascomycetes</taxon>
        <taxon>Dipodascales</taxon>
        <taxon>Trichomonascaceae</taxon>
        <taxon>Sugiyamaella</taxon>
    </lineage>
</organism>
<feature type="domain" description="Ribophorin II C-terminal" evidence="8">
    <location>
        <begin position="77"/>
        <end position="179"/>
    </location>
</feature>
<dbReference type="GeneID" id="30035484"/>
<dbReference type="RefSeq" id="XP_018734586.1">
    <property type="nucleotide sequence ID" value="XM_018880477.1"/>
</dbReference>
<reference evidence="9 10" key="1">
    <citation type="submission" date="2016-02" db="EMBL/GenBank/DDBJ databases">
        <title>Complete genome sequence and transcriptome regulation of the pentose utilising yeast Sugiyamaella lignohabitans.</title>
        <authorList>
            <person name="Bellasio M."/>
            <person name="Peymann A."/>
            <person name="Valli M."/>
            <person name="Sipitzky M."/>
            <person name="Graf A."/>
            <person name="Sauer M."/>
            <person name="Marx H."/>
            <person name="Mattanovich D."/>
        </authorList>
    </citation>
    <scope>NUCLEOTIDE SEQUENCE [LARGE SCALE GENOMIC DNA]</scope>
    <source>
        <strain evidence="9 10">CBS 10342</strain>
    </source>
</reference>
<keyword evidence="10" id="KW-1185">Reference proteome</keyword>
<evidence type="ECO:0000256" key="6">
    <source>
        <dbReference type="ARBA" id="ARBA00023136"/>
    </source>
</evidence>
<sequence>MFTGSVRPNGKADISIAHKSVPLALQGKKLKLTVLVGSFGSDKPVAVEVTDSFIVAQTQQLTEPARLKALPELHHTFRAPPKTVAKPIALAFVGIVTSLLVILLGFWLGTADLAALGSAVSKAPLGHIGLLSSLLAFELVFVRYFQGTSIFDTLFAVAFIAPVAIFTGSRALREVRERRLNGQFN</sequence>